<evidence type="ECO:0000256" key="1">
    <source>
        <dbReference type="ARBA" id="ARBA00002486"/>
    </source>
</evidence>
<dbReference type="InterPro" id="IPR043129">
    <property type="entry name" value="ATPase_NBD"/>
</dbReference>
<dbReference type="InterPro" id="IPR036388">
    <property type="entry name" value="WH-like_DNA-bd_sf"/>
</dbReference>
<comment type="similarity">
    <text evidence="2">Belongs to the ROK (NagC/XylR) family.</text>
</comment>
<reference evidence="4 5" key="1">
    <citation type="submission" date="2023-04" db="EMBL/GenBank/DDBJ databases">
        <title>Ectobacillus antri isolated from activated sludge.</title>
        <authorList>
            <person name="Yan P."/>
            <person name="Liu X."/>
        </authorList>
    </citation>
    <scope>NUCLEOTIDE SEQUENCE [LARGE SCALE GENOMIC DNA]</scope>
    <source>
        <strain evidence="4 5">C18H</strain>
    </source>
</reference>
<protein>
    <submittedName>
        <fullName evidence="4">ROK family transcriptional regulator</fullName>
    </submittedName>
</protein>
<gene>
    <name evidence="4" type="ORF">P6P90_09960</name>
</gene>
<sequence>MQNQNMRKGNKAFIKEWNRYLLLEQIRLNGPISRSELAKVTKMGLSTVTNIVEELLTHNLIKETGTAMSTGGRKPILLQFNETYQYAFGVKIEETKIRIALTNLQADILQICHVPFAEKSEPDVVIHKLVQCMREMLVSQKLDDSCLCGVGIAASGLVDRETGTIVRSSMLGWENVPICQEVSKRMKDISVFLDKNINAFTLAELHFGQPRKNFVCLSVGAGLGMTTVIDGNIYYGEFGGAGEFGHTTLQINGYRCHCGKRGCLEMYASEPFFKHEGKRLHIEARSYTFEHLGKHISKPEIAGLFKQLGVHLGYAIANIINTLNPAAIVLTGEGMKYAAYFLPYARAEASQNFFAATNDTEIVVSLLSDDAWLQGAALLVIREQFQLPLYERE</sequence>
<dbReference type="Pfam" id="PF00480">
    <property type="entry name" value="ROK"/>
    <property type="match status" value="1"/>
</dbReference>
<dbReference type="PANTHER" id="PTHR18964">
    <property type="entry name" value="ROK (REPRESSOR, ORF, KINASE) FAMILY"/>
    <property type="match status" value="1"/>
</dbReference>
<dbReference type="SUPFAM" id="SSF53067">
    <property type="entry name" value="Actin-like ATPase domain"/>
    <property type="match status" value="1"/>
</dbReference>
<dbReference type="RefSeq" id="WP_164464170.1">
    <property type="nucleotide sequence ID" value="NZ_JARRRY010000004.1"/>
</dbReference>
<name>A0ABT6H6J8_9BACI</name>
<evidence type="ECO:0000313" key="5">
    <source>
        <dbReference type="Proteomes" id="UP001218246"/>
    </source>
</evidence>
<organism evidence="4 5">
    <name type="scientific">Ectobacillus antri</name>
    <dbReference type="NCBI Taxonomy" id="2486280"/>
    <lineage>
        <taxon>Bacteria</taxon>
        <taxon>Bacillati</taxon>
        <taxon>Bacillota</taxon>
        <taxon>Bacilli</taxon>
        <taxon>Bacillales</taxon>
        <taxon>Bacillaceae</taxon>
        <taxon>Ectobacillus</taxon>
    </lineage>
</organism>
<dbReference type="EMBL" id="JARULN010000007">
    <property type="protein sequence ID" value="MDG5754295.1"/>
    <property type="molecule type" value="Genomic_DNA"/>
</dbReference>
<evidence type="ECO:0000313" key="4">
    <source>
        <dbReference type="EMBL" id="MDG5754295.1"/>
    </source>
</evidence>
<dbReference type="Gene3D" id="3.30.420.40">
    <property type="match status" value="2"/>
</dbReference>
<keyword evidence="3" id="KW-0859">Xylose metabolism</keyword>
<comment type="caution">
    <text evidence="4">The sequence shown here is derived from an EMBL/GenBank/DDBJ whole genome shotgun (WGS) entry which is preliminary data.</text>
</comment>
<evidence type="ECO:0000256" key="3">
    <source>
        <dbReference type="ARBA" id="ARBA00022629"/>
    </source>
</evidence>
<dbReference type="SUPFAM" id="SSF46785">
    <property type="entry name" value="Winged helix' DNA-binding domain"/>
    <property type="match status" value="1"/>
</dbReference>
<dbReference type="Proteomes" id="UP001218246">
    <property type="component" value="Unassembled WGS sequence"/>
</dbReference>
<accession>A0ABT6H6J8</accession>
<dbReference type="Gene3D" id="1.10.10.10">
    <property type="entry name" value="Winged helix-like DNA-binding domain superfamily/Winged helix DNA-binding domain"/>
    <property type="match status" value="1"/>
</dbReference>
<comment type="function">
    <text evidence="1">Transcriptional repressor of xylose-utilizing enzymes.</text>
</comment>
<keyword evidence="3" id="KW-0119">Carbohydrate metabolism</keyword>
<dbReference type="PANTHER" id="PTHR18964:SF149">
    <property type="entry name" value="BIFUNCTIONAL UDP-N-ACETYLGLUCOSAMINE 2-EPIMERASE_N-ACETYLMANNOSAMINE KINASE"/>
    <property type="match status" value="1"/>
</dbReference>
<evidence type="ECO:0000256" key="2">
    <source>
        <dbReference type="ARBA" id="ARBA00006479"/>
    </source>
</evidence>
<dbReference type="InterPro" id="IPR000600">
    <property type="entry name" value="ROK"/>
</dbReference>
<keyword evidence="5" id="KW-1185">Reference proteome</keyword>
<proteinExistence type="inferred from homology"/>
<dbReference type="InterPro" id="IPR036390">
    <property type="entry name" value="WH_DNA-bd_sf"/>
</dbReference>